<dbReference type="Pfam" id="PF10255">
    <property type="entry name" value="Paf67"/>
    <property type="match status" value="1"/>
</dbReference>
<keyword evidence="2 4" id="KW-0396">Initiation factor</keyword>
<dbReference type="GO" id="GO:0016282">
    <property type="term" value="C:eukaryotic 43S preinitiation complex"/>
    <property type="evidence" value="ECO:0007669"/>
    <property type="project" value="UniProtKB-UniRule"/>
</dbReference>
<dbReference type="InterPro" id="IPR011990">
    <property type="entry name" value="TPR-like_helical_dom_sf"/>
</dbReference>
<evidence type="ECO:0000256" key="3">
    <source>
        <dbReference type="ARBA" id="ARBA00022917"/>
    </source>
</evidence>
<dbReference type="InterPro" id="IPR000717">
    <property type="entry name" value="PCI_dom"/>
</dbReference>
<evidence type="ECO:0000256" key="4">
    <source>
        <dbReference type="HAMAP-Rule" id="MF_03011"/>
    </source>
</evidence>
<comment type="subcellular location">
    <subcellularLocation>
        <location evidence="4">Cytoplasm</location>
    </subcellularLocation>
</comment>
<dbReference type="GO" id="GO:0005852">
    <property type="term" value="C:eukaryotic translation initiation factor 3 complex"/>
    <property type="evidence" value="ECO:0007669"/>
    <property type="project" value="UniProtKB-UniRule"/>
</dbReference>
<dbReference type="InterPro" id="IPR019382">
    <property type="entry name" value="eIF3l"/>
</dbReference>
<comment type="caution">
    <text evidence="6">The sequence shown here is derived from an EMBL/GenBank/DDBJ whole genome shotgun (WGS) entry which is preliminary data.</text>
</comment>
<gene>
    <name evidence="6" type="ORF">AAG570_013501</name>
</gene>
<dbReference type="AlphaFoldDB" id="A0ABD0YP01"/>
<dbReference type="EMBL" id="JBFDAA010000009">
    <property type="protein sequence ID" value="KAL1128967.1"/>
    <property type="molecule type" value="Genomic_DNA"/>
</dbReference>
<dbReference type="HAMAP" id="MF_03011">
    <property type="entry name" value="eIF3l"/>
    <property type="match status" value="1"/>
</dbReference>
<dbReference type="GO" id="GO:0033290">
    <property type="term" value="C:eukaryotic 48S preinitiation complex"/>
    <property type="evidence" value="ECO:0007669"/>
    <property type="project" value="UniProtKB-UniRule"/>
</dbReference>
<organism evidence="6 7">
    <name type="scientific">Ranatra chinensis</name>
    <dbReference type="NCBI Taxonomy" id="642074"/>
    <lineage>
        <taxon>Eukaryota</taxon>
        <taxon>Metazoa</taxon>
        <taxon>Ecdysozoa</taxon>
        <taxon>Arthropoda</taxon>
        <taxon>Hexapoda</taxon>
        <taxon>Insecta</taxon>
        <taxon>Pterygota</taxon>
        <taxon>Neoptera</taxon>
        <taxon>Paraneoptera</taxon>
        <taxon>Hemiptera</taxon>
        <taxon>Heteroptera</taxon>
        <taxon>Panheteroptera</taxon>
        <taxon>Nepomorpha</taxon>
        <taxon>Nepidae</taxon>
        <taxon>Ranatrinae</taxon>
        <taxon>Ranatra</taxon>
    </lineage>
</organism>
<reference evidence="6 7" key="1">
    <citation type="submission" date="2024-07" db="EMBL/GenBank/DDBJ databases">
        <title>Chromosome-level genome assembly of the water stick insect Ranatra chinensis (Heteroptera: Nepidae).</title>
        <authorList>
            <person name="Liu X."/>
        </authorList>
    </citation>
    <scope>NUCLEOTIDE SEQUENCE [LARGE SCALE GENOMIC DNA]</scope>
    <source>
        <strain evidence="6">Cailab_2021Rc</strain>
        <tissue evidence="6">Muscle</tissue>
    </source>
</reference>
<keyword evidence="1 4" id="KW-0963">Cytoplasm</keyword>
<evidence type="ECO:0000259" key="5">
    <source>
        <dbReference type="PROSITE" id="PS50250"/>
    </source>
</evidence>
<evidence type="ECO:0000256" key="2">
    <source>
        <dbReference type="ARBA" id="ARBA00022540"/>
    </source>
</evidence>
<dbReference type="SUPFAM" id="SSF48452">
    <property type="entry name" value="TPR-like"/>
    <property type="match status" value="1"/>
</dbReference>
<dbReference type="PROSITE" id="PS50250">
    <property type="entry name" value="PCI"/>
    <property type="match status" value="1"/>
</dbReference>
<dbReference type="PANTHER" id="PTHR13242:SF0">
    <property type="entry name" value="EUKARYOTIC TRANSLATION INITIATION FACTOR 3 SUBUNIT L"/>
    <property type="match status" value="1"/>
</dbReference>
<dbReference type="GO" id="GO:0003743">
    <property type="term" value="F:translation initiation factor activity"/>
    <property type="evidence" value="ECO:0007669"/>
    <property type="project" value="UniProtKB-UniRule"/>
</dbReference>
<evidence type="ECO:0000256" key="1">
    <source>
        <dbReference type="ARBA" id="ARBA00022490"/>
    </source>
</evidence>
<comment type="similarity">
    <text evidence="4">Belongs to the eIF-3 subunit L family.</text>
</comment>
<dbReference type="PANTHER" id="PTHR13242">
    <property type="entry name" value="EUKARYOTIC TRANSLATION INITIATION FACTOR 3"/>
    <property type="match status" value="1"/>
</dbReference>
<name>A0ABD0YP01_9HEMI</name>
<keyword evidence="7" id="KW-1185">Reference proteome</keyword>
<proteinExistence type="inferred from homology"/>
<accession>A0ABD0YP01</accession>
<evidence type="ECO:0000313" key="7">
    <source>
        <dbReference type="Proteomes" id="UP001558652"/>
    </source>
</evidence>
<dbReference type="GO" id="GO:0001732">
    <property type="term" value="P:formation of cytoplasmic translation initiation complex"/>
    <property type="evidence" value="ECO:0007669"/>
    <property type="project" value="UniProtKB-UniRule"/>
</dbReference>
<evidence type="ECO:0000313" key="6">
    <source>
        <dbReference type="EMBL" id="KAL1128967.1"/>
    </source>
</evidence>
<dbReference type="Proteomes" id="UP001558652">
    <property type="component" value="Unassembled WGS sequence"/>
</dbReference>
<feature type="domain" description="PCI" evidence="5">
    <location>
        <begin position="190"/>
        <end position="402"/>
    </location>
</feature>
<protein>
    <recommendedName>
        <fullName evidence="4">Eukaryotic translation initiation factor 3 subunit L</fullName>
        <shortName evidence="4">eIF3l</shortName>
    </recommendedName>
</protein>
<keyword evidence="3 4" id="KW-0648">Protein biosynthesis</keyword>
<comment type="function">
    <text evidence="4">Component of the eukaryotic translation initiation factor 3 (eIF-3) complex, which is involved in protein synthesis of a specialized repertoire of mRNAs and, together with other initiation factors, stimulates binding of mRNA and methionyl-tRNAi to the 40S ribosome. The eIF-3 complex specifically targets and initiates translation of a subset of mRNAs involved in cell proliferation.</text>
</comment>
<sequence>MPNEVNLDHRFGSFFNYCDLFNFILSADSPVSLELPDVWLWELVDEFVYQFQSFSQYRARVQKMSEEEIKKVNANTKVWNILCVLNVLHSLVDKSNIKRQLEVYTSGGDPDSVAGEFGRHSLYKMLGYYSLVGLLRLHSLLGDYYQAIKVLENIEIHKKYSHVPACLISTSYYVGFAYMMMRRYSDAIRTFSSILLYIQRTKQLFQSRSYQNVQINKQTEQMYHLLAICLVLHPQCIDDSIQAALRERNYHEKMYKMQYGDEEEFEACFTFACPKFLSPTPPSTDNAREDYHKEAVQHQTQVFMAEVYQQKTLPTIRSYLKLYTTLPLAKLAMFMSQNHTDGKLEDKIEVLRKHLLCFKHKMKNIVWTKGTSGLDGSFQSGSELDFYIDHNMIHIADTKVASRHGDFFIRKIIKFEDLNRKLHAIKI</sequence>
<comment type="subunit">
    <text evidence="4">Component of the eukaryotic translation initiation factor 3 (eIF-3) complex.</text>
</comment>